<protein>
    <submittedName>
        <fullName evidence="1">Uncharacterized protein</fullName>
    </submittedName>
</protein>
<dbReference type="EMBL" id="LGRX02032756">
    <property type="protein sequence ID" value="KAK3243589.1"/>
    <property type="molecule type" value="Genomic_DNA"/>
</dbReference>
<evidence type="ECO:0000313" key="2">
    <source>
        <dbReference type="Proteomes" id="UP001190700"/>
    </source>
</evidence>
<dbReference type="Proteomes" id="UP001190700">
    <property type="component" value="Unassembled WGS sequence"/>
</dbReference>
<reference evidence="1 2" key="1">
    <citation type="journal article" date="2015" name="Genome Biol. Evol.">
        <title>Comparative Genomics of a Bacterivorous Green Alga Reveals Evolutionary Causalities and Consequences of Phago-Mixotrophic Mode of Nutrition.</title>
        <authorList>
            <person name="Burns J.A."/>
            <person name="Paasch A."/>
            <person name="Narechania A."/>
            <person name="Kim E."/>
        </authorList>
    </citation>
    <scope>NUCLEOTIDE SEQUENCE [LARGE SCALE GENOMIC DNA]</scope>
    <source>
        <strain evidence="1 2">PLY_AMNH</strain>
    </source>
</reference>
<keyword evidence="2" id="KW-1185">Reference proteome</keyword>
<organism evidence="1 2">
    <name type="scientific">Cymbomonas tetramitiformis</name>
    <dbReference type="NCBI Taxonomy" id="36881"/>
    <lineage>
        <taxon>Eukaryota</taxon>
        <taxon>Viridiplantae</taxon>
        <taxon>Chlorophyta</taxon>
        <taxon>Pyramimonadophyceae</taxon>
        <taxon>Pyramimonadales</taxon>
        <taxon>Pyramimonadaceae</taxon>
        <taxon>Cymbomonas</taxon>
    </lineage>
</organism>
<dbReference type="AlphaFoldDB" id="A0AAE0BX32"/>
<evidence type="ECO:0000313" key="1">
    <source>
        <dbReference type="EMBL" id="KAK3243589.1"/>
    </source>
</evidence>
<accession>A0AAE0BX32</accession>
<proteinExistence type="predicted"/>
<comment type="caution">
    <text evidence="1">The sequence shown here is derived from an EMBL/GenBank/DDBJ whole genome shotgun (WGS) entry which is preliminary data.</text>
</comment>
<sequence>MDDVEKIAWPAPDGDSESLLATKEWVKQGQWLQDSSTVGTGPKGRIRKMIFDHDPFKAYVRDANSGLDNVGLLLVEPKCNLFGDLGKRIVDEDTVVRNKFANTTVEGALCFSANTADGIEIYAPFSKEAQYNGDWALNVLIFANEEKGSSTMRVELVLEPSQRKTVTLGLISDDRAGRDKTHKLFISDLFYNGKNPDNRASIHIALSQSYTKYEEKRTGSLSSLVGEIGGASGFLIGILSVLRGLISLAVDRRLDCGCIA</sequence>
<name>A0AAE0BX32_9CHLO</name>
<gene>
    <name evidence="1" type="ORF">CYMTET_46767</name>
</gene>